<protein>
    <submittedName>
        <fullName evidence="2">Uncharacterized protein</fullName>
    </submittedName>
</protein>
<evidence type="ECO:0000256" key="1">
    <source>
        <dbReference type="SAM" id="MobiDB-lite"/>
    </source>
</evidence>
<evidence type="ECO:0000313" key="2">
    <source>
        <dbReference type="EMBL" id="KAF8475324.1"/>
    </source>
</evidence>
<accession>A0A9P5T5C1</accession>
<gene>
    <name evidence="2" type="ORF">DFH94DRAFT_846617</name>
</gene>
<name>A0A9P5T5C1_9AGAM</name>
<reference evidence="2" key="1">
    <citation type="submission" date="2019-10" db="EMBL/GenBank/DDBJ databases">
        <authorList>
            <consortium name="DOE Joint Genome Institute"/>
            <person name="Kuo A."/>
            <person name="Miyauchi S."/>
            <person name="Kiss E."/>
            <person name="Drula E."/>
            <person name="Kohler A."/>
            <person name="Sanchez-Garcia M."/>
            <person name="Andreopoulos B."/>
            <person name="Barry K.W."/>
            <person name="Bonito G."/>
            <person name="Buee M."/>
            <person name="Carver A."/>
            <person name="Chen C."/>
            <person name="Cichocki N."/>
            <person name="Clum A."/>
            <person name="Culley D."/>
            <person name="Crous P.W."/>
            <person name="Fauchery L."/>
            <person name="Girlanda M."/>
            <person name="Hayes R."/>
            <person name="Keri Z."/>
            <person name="LaButti K."/>
            <person name="Lipzen A."/>
            <person name="Lombard V."/>
            <person name="Magnuson J."/>
            <person name="Maillard F."/>
            <person name="Morin E."/>
            <person name="Murat C."/>
            <person name="Nolan M."/>
            <person name="Ohm R."/>
            <person name="Pangilinan J."/>
            <person name="Pereira M."/>
            <person name="Perotto S."/>
            <person name="Peter M."/>
            <person name="Riley R."/>
            <person name="Sitrit Y."/>
            <person name="Stielow B."/>
            <person name="Szollosi G."/>
            <person name="Zifcakova L."/>
            <person name="Stursova M."/>
            <person name="Spatafora J.W."/>
            <person name="Tedersoo L."/>
            <person name="Vaario L.-M."/>
            <person name="Yamada A."/>
            <person name="Yan M."/>
            <person name="Wang P."/>
            <person name="Xu J."/>
            <person name="Bruns T."/>
            <person name="Baldrian P."/>
            <person name="Vilgalys R."/>
            <person name="Henrissat B."/>
            <person name="Grigoriev I.V."/>
            <person name="Hibbett D."/>
            <person name="Nagy L.G."/>
            <person name="Martin F.M."/>
        </authorList>
    </citation>
    <scope>NUCLEOTIDE SEQUENCE</scope>
    <source>
        <strain evidence="2">Prilba</strain>
    </source>
</reference>
<dbReference type="Proteomes" id="UP000759537">
    <property type="component" value="Unassembled WGS sequence"/>
</dbReference>
<evidence type="ECO:0000313" key="3">
    <source>
        <dbReference type="Proteomes" id="UP000759537"/>
    </source>
</evidence>
<comment type="caution">
    <text evidence="2">The sequence shown here is derived from an EMBL/GenBank/DDBJ whole genome shotgun (WGS) entry which is preliminary data.</text>
</comment>
<reference evidence="2" key="2">
    <citation type="journal article" date="2020" name="Nat. Commun.">
        <title>Large-scale genome sequencing of mycorrhizal fungi provides insights into the early evolution of symbiotic traits.</title>
        <authorList>
            <person name="Miyauchi S."/>
            <person name="Kiss E."/>
            <person name="Kuo A."/>
            <person name="Drula E."/>
            <person name="Kohler A."/>
            <person name="Sanchez-Garcia M."/>
            <person name="Morin E."/>
            <person name="Andreopoulos B."/>
            <person name="Barry K.W."/>
            <person name="Bonito G."/>
            <person name="Buee M."/>
            <person name="Carver A."/>
            <person name="Chen C."/>
            <person name="Cichocki N."/>
            <person name="Clum A."/>
            <person name="Culley D."/>
            <person name="Crous P.W."/>
            <person name="Fauchery L."/>
            <person name="Girlanda M."/>
            <person name="Hayes R.D."/>
            <person name="Keri Z."/>
            <person name="LaButti K."/>
            <person name="Lipzen A."/>
            <person name="Lombard V."/>
            <person name="Magnuson J."/>
            <person name="Maillard F."/>
            <person name="Murat C."/>
            <person name="Nolan M."/>
            <person name="Ohm R.A."/>
            <person name="Pangilinan J."/>
            <person name="Pereira M.F."/>
            <person name="Perotto S."/>
            <person name="Peter M."/>
            <person name="Pfister S."/>
            <person name="Riley R."/>
            <person name="Sitrit Y."/>
            <person name="Stielow J.B."/>
            <person name="Szollosi G."/>
            <person name="Zifcakova L."/>
            <person name="Stursova M."/>
            <person name="Spatafora J.W."/>
            <person name="Tedersoo L."/>
            <person name="Vaario L.M."/>
            <person name="Yamada A."/>
            <person name="Yan M."/>
            <person name="Wang P."/>
            <person name="Xu J."/>
            <person name="Bruns T."/>
            <person name="Baldrian P."/>
            <person name="Vilgalys R."/>
            <person name="Dunand C."/>
            <person name="Henrissat B."/>
            <person name="Grigoriev I.V."/>
            <person name="Hibbett D."/>
            <person name="Nagy L.G."/>
            <person name="Martin F.M."/>
        </authorList>
    </citation>
    <scope>NUCLEOTIDE SEQUENCE</scope>
    <source>
        <strain evidence="2">Prilba</strain>
    </source>
</reference>
<dbReference type="AlphaFoldDB" id="A0A9P5T5C1"/>
<sequence>MTRRHYVRKESMDGTRNSTPVTIAVKAVSPNRPDMSYSRPTSWRPMMTIIKDSGHMLGHRAKVRPNTNEVFLSESRLSASAPASTTRFDLMTDLDIQFKSNRQSQQCAATLFGDHKDLLQATPLKGPGPRMSWLPYSSSILRASAVSKAGTVQDGVIVDVHESHDEHARLFCVFERARAIPIALNNVKTTPASSVEEKRETPRTTQVVPAWYMNGNNRRSEMTTDLLQRLEPLDLAPGTDCNNTDRVPRDAGGNQ</sequence>
<proteinExistence type="predicted"/>
<feature type="region of interest" description="Disordered" evidence="1">
    <location>
        <begin position="234"/>
        <end position="255"/>
    </location>
</feature>
<keyword evidence="3" id="KW-1185">Reference proteome</keyword>
<dbReference type="EMBL" id="WHVB01000016">
    <property type="protein sequence ID" value="KAF8475324.1"/>
    <property type="molecule type" value="Genomic_DNA"/>
</dbReference>
<organism evidence="2 3">
    <name type="scientific">Russula ochroleuca</name>
    <dbReference type="NCBI Taxonomy" id="152965"/>
    <lineage>
        <taxon>Eukaryota</taxon>
        <taxon>Fungi</taxon>
        <taxon>Dikarya</taxon>
        <taxon>Basidiomycota</taxon>
        <taxon>Agaricomycotina</taxon>
        <taxon>Agaricomycetes</taxon>
        <taxon>Russulales</taxon>
        <taxon>Russulaceae</taxon>
        <taxon>Russula</taxon>
    </lineage>
</organism>